<evidence type="ECO:0000313" key="3">
    <source>
        <dbReference type="Proteomes" id="UP000034681"/>
    </source>
</evidence>
<keyword evidence="3" id="KW-1185">Reference proteome</keyword>
<evidence type="ECO:0000313" key="2">
    <source>
        <dbReference type="EMBL" id="KKI98310.1"/>
    </source>
</evidence>
<dbReference type="Proteomes" id="UP000034681">
    <property type="component" value="Unassembled WGS sequence"/>
</dbReference>
<comment type="caution">
    <text evidence="2">The sequence shown here is derived from an EMBL/GenBank/DDBJ whole genome shotgun (WGS) entry which is preliminary data.</text>
</comment>
<gene>
    <name evidence="2" type="ORF">PROH_19215</name>
</gene>
<accession>A0A0M2PNZ7</accession>
<name>A0A0M2PNZ7_PROHO</name>
<protein>
    <submittedName>
        <fullName evidence="2">Uncharacterized protein</fullName>
    </submittedName>
</protein>
<dbReference type="AlphaFoldDB" id="A0A0M2PNZ7"/>
<evidence type="ECO:0000256" key="1">
    <source>
        <dbReference type="SAM" id="MobiDB-lite"/>
    </source>
</evidence>
<feature type="region of interest" description="Disordered" evidence="1">
    <location>
        <begin position="54"/>
        <end position="77"/>
    </location>
</feature>
<reference evidence="2" key="1">
    <citation type="submission" date="2012-04" db="EMBL/GenBank/DDBJ databases">
        <authorList>
            <person name="Borisov I.G."/>
            <person name="Ivanikova N.V."/>
            <person name="Pinevich A.V."/>
        </authorList>
    </citation>
    <scope>NUCLEOTIDE SEQUENCE [LARGE SCALE GENOMIC DNA]</scope>
    <source>
        <strain evidence="2">CALU 1027</strain>
    </source>
</reference>
<sequence length="99" mass="10231">MPAGEVGERVGTAATAVAEESGAKGFNGLEAGSRSPDGVGCGAGILKGVPLGQGSAWDPRTHPPGFPRLVFPKGGDSDKARSQAIFVLRSRLLRARLWF</sequence>
<dbReference type="EMBL" id="AJTX02000009">
    <property type="protein sequence ID" value="KKI98310.1"/>
    <property type="molecule type" value="Genomic_DNA"/>
</dbReference>
<proteinExistence type="predicted"/>
<organism evidence="2 3">
    <name type="scientific">Prochlorothrix hollandica PCC 9006 = CALU 1027</name>
    <dbReference type="NCBI Taxonomy" id="317619"/>
    <lineage>
        <taxon>Bacteria</taxon>
        <taxon>Bacillati</taxon>
        <taxon>Cyanobacteriota</taxon>
        <taxon>Cyanophyceae</taxon>
        <taxon>Prochlorotrichales</taxon>
        <taxon>Prochlorotrichaceae</taxon>
        <taxon>Prochlorothrix</taxon>
    </lineage>
</organism>